<dbReference type="OrthoDB" id="9790146at2"/>
<dbReference type="FunFam" id="3.40.50.720:FF:000084">
    <property type="entry name" value="Short-chain dehydrogenase reductase"/>
    <property type="match status" value="1"/>
</dbReference>
<keyword evidence="2" id="KW-0560">Oxidoreductase</keyword>
<dbReference type="PANTHER" id="PTHR43639:SF1">
    <property type="entry name" value="SHORT-CHAIN DEHYDROGENASE_REDUCTASE FAMILY PROTEIN"/>
    <property type="match status" value="1"/>
</dbReference>
<dbReference type="InterPro" id="IPR002347">
    <property type="entry name" value="SDR_fam"/>
</dbReference>
<dbReference type="EMBL" id="VIGC01000003">
    <property type="protein sequence ID" value="TQE97483.1"/>
    <property type="molecule type" value="Genomic_DNA"/>
</dbReference>
<sequence length="281" mass="29636">MVHYVPTFFCIGFLDRFGDASFGRAPDEVTLLMEISGKVALVTGGAHRVGRAITLMLAGAGAHVVVNYHTSADAAQQTVAEARALGATALALQGDVADWSAVQAMAATIQDHFGGVDIIVNSASLFQRTPFPTPEIDTWKRVTAVSIDGPFFVCNSLVPGMKARGSGVIVNLVDLSAWQPWPHFTAHAVGKAALLALTRQLALELAPIIRVNAVAAGPVLPPPGMAPDRAAAIAKRTLLGRWGHPDDVAQAVRYLIEADYVTGEVLTVDGGERYGWGRHAG</sequence>
<dbReference type="Gene3D" id="3.40.50.720">
    <property type="entry name" value="NAD(P)-binding Rossmann-like Domain"/>
    <property type="match status" value="1"/>
</dbReference>
<dbReference type="InterPro" id="IPR036291">
    <property type="entry name" value="NAD(P)-bd_dom_sf"/>
</dbReference>
<organism evidence="3 4">
    <name type="scientific">Litorilinea aerophila</name>
    <dbReference type="NCBI Taxonomy" id="1204385"/>
    <lineage>
        <taxon>Bacteria</taxon>
        <taxon>Bacillati</taxon>
        <taxon>Chloroflexota</taxon>
        <taxon>Caldilineae</taxon>
        <taxon>Caldilineales</taxon>
        <taxon>Caldilineaceae</taxon>
        <taxon>Litorilinea</taxon>
    </lineage>
</organism>
<dbReference type="PRINTS" id="PR00080">
    <property type="entry name" value="SDRFAMILY"/>
</dbReference>
<gene>
    <name evidence="3" type="ORF">FKZ61_03455</name>
</gene>
<name>A0A540VMY1_9CHLR</name>
<dbReference type="InParanoid" id="A0A540VMY1"/>
<accession>A0A540VMY1</accession>
<dbReference type="AlphaFoldDB" id="A0A540VMY1"/>
<proteinExistence type="inferred from homology"/>
<dbReference type="GO" id="GO:0016491">
    <property type="term" value="F:oxidoreductase activity"/>
    <property type="evidence" value="ECO:0007669"/>
    <property type="project" value="UniProtKB-KW"/>
</dbReference>
<reference evidence="3 4" key="1">
    <citation type="submission" date="2019-06" db="EMBL/GenBank/DDBJ databases">
        <title>Genome sequence of Litorilinea aerophila BAA-2444.</title>
        <authorList>
            <person name="Maclea K.S."/>
            <person name="Maurais E.G."/>
            <person name="Iannazzi L.C."/>
        </authorList>
    </citation>
    <scope>NUCLEOTIDE SEQUENCE [LARGE SCALE GENOMIC DNA]</scope>
    <source>
        <strain evidence="3 4">ATCC BAA-2444</strain>
    </source>
</reference>
<evidence type="ECO:0000313" key="4">
    <source>
        <dbReference type="Proteomes" id="UP000317371"/>
    </source>
</evidence>
<dbReference type="PRINTS" id="PR00081">
    <property type="entry name" value="GDHRDH"/>
</dbReference>
<dbReference type="Pfam" id="PF13561">
    <property type="entry name" value="adh_short_C2"/>
    <property type="match status" value="1"/>
</dbReference>
<evidence type="ECO:0000256" key="2">
    <source>
        <dbReference type="ARBA" id="ARBA00023002"/>
    </source>
</evidence>
<evidence type="ECO:0000313" key="3">
    <source>
        <dbReference type="EMBL" id="TQE97483.1"/>
    </source>
</evidence>
<keyword evidence="4" id="KW-1185">Reference proteome</keyword>
<dbReference type="Proteomes" id="UP000317371">
    <property type="component" value="Unassembled WGS sequence"/>
</dbReference>
<comment type="caution">
    <text evidence="3">The sequence shown here is derived from an EMBL/GenBank/DDBJ whole genome shotgun (WGS) entry which is preliminary data.</text>
</comment>
<dbReference type="PANTHER" id="PTHR43639">
    <property type="entry name" value="OXIDOREDUCTASE, SHORT-CHAIN DEHYDROGENASE/REDUCTASE FAMILY (AFU_ORTHOLOGUE AFUA_5G02870)"/>
    <property type="match status" value="1"/>
</dbReference>
<evidence type="ECO:0000256" key="1">
    <source>
        <dbReference type="ARBA" id="ARBA00006484"/>
    </source>
</evidence>
<dbReference type="SUPFAM" id="SSF51735">
    <property type="entry name" value="NAD(P)-binding Rossmann-fold domains"/>
    <property type="match status" value="1"/>
</dbReference>
<protein>
    <submittedName>
        <fullName evidence="3">SDR family oxidoreductase</fullName>
    </submittedName>
</protein>
<comment type="similarity">
    <text evidence="1">Belongs to the short-chain dehydrogenases/reductases (SDR) family.</text>
</comment>